<accession>A0A7W9SUF7</accession>
<dbReference type="RefSeq" id="WP_221290217.1">
    <property type="nucleotide sequence ID" value="NZ_JACHGW010000004.1"/>
</dbReference>
<name>A0A7W9SUF7_ARMRO</name>
<protein>
    <submittedName>
        <fullName evidence="1">Putative ABC-type ATPase</fullName>
    </submittedName>
</protein>
<evidence type="ECO:0000313" key="2">
    <source>
        <dbReference type="Proteomes" id="UP000520814"/>
    </source>
</evidence>
<dbReference type="PANTHER" id="PTHR39206:SF1">
    <property type="entry name" value="SLL8004 PROTEIN"/>
    <property type="match status" value="1"/>
</dbReference>
<dbReference type="InterPro" id="IPR027417">
    <property type="entry name" value="P-loop_NTPase"/>
</dbReference>
<dbReference type="AlphaFoldDB" id="A0A7W9SUF7"/>
<dbReference type="Proteomes" id="UP000520814">
    <property type="component" value="Unassembled WGS sequence"/>
</dbReference>
<evidence type="ECO:0000313" key="1">
    <source>
        <dbReference type="EMBL" id="MBB6052600.1"/>
    </source>
</evidence>
<organism evidence="1 2">
    <name type="scientific">Armatimonas rosea</name>
    <dbReference type="NCBI Taxonomy" id="685828"/>
    <lineage>
        <taxon>Bacteria</taxon>
        <taxon>Bacillati</taxon>
        <taxon>Armatimonadota</taxon>
        <taxon>Armatimonadia</taxon>
        <taxon>Armatimonadales</taxon>
        <taxon>Armatimonadaceae</taxon>
        <taxon>Armatimonas</taxon>
    </lineage>
</organism>
<reference evidence="1 2" key="1">
    <citation type="submission" date="2020-08" db="EMBL/GenBank/DDBJ databases">
        <title>Genomic Encyclopedia of Type Strains, Phase IV (KMG-IV): sequencing the most valuable type-strain genomes for metagenomic binning, comparative biology and taxonomic classification.</title>
        <authorList>
            <person name="Goeker M."/>
        </authorList>
    </citation>
    <scope>NUCLEOTIDE SEQUENCE [LARGE SCALE GENOMIC DNA]</scope>
    <source>
        <strain evidence="1 2">DSM 23562</strain>
    </source>
</reference>
<keyword evidence="2" id="KW-1185">Reference proteome</keyword>
<dbReference type="Pfam" id="PF13671">
    <property type="entry name" value="AAA_33"/>
    <property type="match status" value="1"/>
</dbReference>
<dbReference type="EMBL" id="JACHGW010000004">
    <property type="protein sequence ID" value="MBB6052600.1"/>
    <property type="molecule type" value="Genomic_DNA"/>
</dbReference>
<dbReference type="Gene3D" id="3.40.50.300">
    <property type="entry name" value="P-loop containing nucleotide triphosphate hydrolases"/>
    <property type="match status" value="1"/>
</dbReference>
<proteinExistence type="predicted"/>
<dbReference type="SUPFAM" id="SSF52540">
    <property type="entry name" value="P-loop containing nucleoside triphosphate hydrolases"/>
    <property type="match status" value="1"/>
</dbReference>
<gene>
    <name evidence="1" type="ORF">HNQ39_004421</name>
</gene>
<dbReference type="PANTHER" id="PTHR39206">
    <property type="entry name" value="SLL8004 PROTEIN"/>
    <property type="match status" value="1"/>
</dbReference>
<comment type="caution">
    <text evidence="1">The sequence shown here is derived from an EMBL/GenBank/DDBJ whole genome shotgun (WGS) entry which is preliminary data.</text>
</comment>
<sequence>MPRLIILAGPNGSGKSTIARTFLPEGMPYLNADEIAKELRLTDPDGVEVRAGRLLLERLDLLAGEGRDFALETTLSGRALAVRVVKLREQGYQVHLYFLYLPSPELAVARVRQRVRTGGHSIPEKTIRRRWESGLRCFYDLYQPLADEWLVVDNTTLDDPGVIAYGTTPQPAAWRQMRANYVERRVKPTEEVL</sequence>